<dbReference type="InterPro" id="IPR021729">
    <property type="entry name" value="DUF3298"/>
</dbReference>
<gene>
    <name evidence="3" type="ORF">RGC78_02015</name>
</gene>
<accession>A0ABU1EE37</accession>
<dbReference type="Pfam" id="PF13739">
    <property type="entry name" value="PdaC"/>
    <property type="match status" value="1"/>
</dbReference>
<sequence>MHLISNIVSVFLIPLMLSQSYPQYMFINNRIKNDNNLKIVEKSINKNLSYLIEDVRILQIEGGKDKNKINNINSKINGDVMNPIMEAEKTSAEYFKDNNIIPNFPYQIVSKYFVSRNDNNILSFYNDYYEFLGGAHGMTIRTSYTIDKNKEEILKLNDLFKLGYDYSNIINKEIEKQIGNNPDNYFDSGKIFKGINENQDFYLDKDNIIIYYQLYEIAPYVYGIPEFKIPIELFGDNFIYS</sequence>
<evidence type="ECO:0000313" key="4">
    <source>
        <dbReference type="Proteomes" id="UP001256646"/>
    </source>
</evidence>
<organism evidence="3 4">
    <name type="scientific">Clostridium aquiflavi</name>
    <dbReference type="NCBI Taxonomy" id="3073603"/>
    <lineage>
        <taxon>Bacteria</taxon>
        <taxon>Bacillati</taxon>
        <taxon>Bacillota</taxon>
        <taxon>Clostridia</taxon>
        <taxon>Eubacteriales</taxon>
        <taxon>Clostridiaceae</taxon>
        <taxon>Clostridium</taxon>
    </lineage>
</organism>
<keyword evidence="4" id="KW-1185">Reference proteome</keyword>
<dbReference type="Proteomes" id="UP001256646">
    <property type="component" value="Unassembled WGS sequence"/>
</dbReference>
<evidence type="ECO:0000259" key="2">
    <source>
        <dbReference type="Pfam" id="PF13739"/>
    </source>
</evidence>
<dbReference type="EMBL" id="JAVJAN010000004">
    <property type="protein sequence ID" value="MDR5586239.1"/>
    <property type="molecule type" value="Genomic_DNA"/>
</dbReference>
<dbReference type="Gene3D" id="3.30.565.40">
    <property type="entry name" value="Fervidobacterium nodosum Rt17-B1 like"/>
    <property type="match status" value="1"/>
</dbReference>
<name>A0ABU1EE37_9CLOT</name>
<dbReference type="Pfam" id="PF11738">
    <property type="entry name" value="DUF3298"/>
    <property type="match status" value="1"/>
</dbReference>
<protein>
    <submittedName>
        <fullName evidence="3">DUF3298 and DUF4163 domain-containing protein</fullName>
    </submittedName>
</protein>
<dbReference type="Gene3D" id="3.90.640.20">
    <property type="entry name" value="Heat-shock cognate protein, ATPase"/>
    <property type="match status" value="1"/>
</dbReference>
<dbReference type="RefSeq" id="WP_252215203.1">
    <property type="nucleotide sequence ID" value="NZ_JAVJAN010000004.1"/>
</dbReference>
<evidence type="ECO:0000259" key="1">
    <source>
        <dbReference type="Pfam" id="PF11738"/>
    </source>
</evidence>
<feature type="domain" description="DUF3298" evidence="1">
    <location>
        <begin position="157"/>
        <end position="231"/>
    </location>
</feature>
<dbReference type="InterPro" id="IPR025303">
    <property type="entry name" value="PdaC"/>
</dbReference>
<evidence type="ECO:0000313" key="3">
    <source>
        <dbReference type="EMBL" id="MDR5586239.1"/>
    </source>
</evidence>
<comment type="caution">
    <text evidence="3">The sequence shown here is derived from an EMBL/GenBank/DDBJ whole genome shotgun (WGS) entry which is preliminary data.</text>
</comment>
<dbReference type="InterPro" id="IPR037126">
    <property type="entry name" value="PdaC/RsiV-like_sf"/>
</dbReference>
<proteinExistence type="predicted"/>
<reference evidence="3 4" key="1">
    <citation type="submission" date="2023-09" db="EMBL/GenBank/DDBJ databases">
        <authorList>
            <person name="Zhai L."/>
        </authorList>
    </citation>
    <scope>NUCLEOTIDE SEQUENCE [LARGE SCALE GENOMIC DNA]</scope>
    <source>
        <strain evidence="3 4">5 N-1</strain>
    </source>
</reference>
<feature type="domain" description="Deacetylase PdaC" evidence="2">
    <location>
        <begin position="46"/>
        <end position="139"/>
    </location>
</feature>